<dbReference type="Proteomes" id="UP000182444">
    <property type="component" value="Chromosome 1C"/>
</dbReference>
<dbReference type="eggNOG" id="ENOG502S6BC">
    <property type="taxonomic scope" value="Eukaryota"/>
</dbReference>
<proteinExistence type="predicted"/>
<dbReference type="CDD" id="cd00083">
    <property type="entry name" value="bHLH_SF"/>
    <property type="match status" value="1"/>
</dbReference>
<feature type="region of interest" description="Disordered" evidence="1">
    <location>
        <begin position="1"/>
        <end position="25"/>
    </location>
</feature>
<dbReference type="Pfam" id="PF00010">
    <property type="entry name" value="HLH"/>
    <property type="match status" value="1"/>
</dbReference>
<reference evidence="4 6" key="2">
    <citation type="submission" date="2018-07" db="EMBL/GenBank/DDBJ databases">
        <title>Draft Genome Assemblies for Five Robust Yarrowia lipolytica Strains Exhibiting High Lipid Production and Pentose Sugar Utilization and Sugar Alcohol Secretion from Undetoxified Lignocellulosic Biomass Hydrolysates.</title>
        <authorList>
            <consortium name="DOE Joint Genome Institute"/>
            <person name="Walker C."/>
            <person name="Ryu S."/>
            <person name="Na H."/>
            <person name="Zane M."/>
            <person name="LaButti K."/>
            <person name="Lipzen A."/>
            <person name="Haridas S."/>
            <person name="Barry K."/>
            <person name="Grigoriev I.V."/>
            <person name="Quarterman J."/>
            <person name="Slininger P."/>
            <person name="Dien B."/>
            <person name="Trinh C.T."/>
        </authorList>
    </citation>
    <scope>NUCLEOTIDE SEQUENCE [LARGE SCALE GENOMIC DNA]</scope>
    <source>
        <strain evidence="4 6">YB392</strain>
    </source>
</reference>
<organism evidence="3 5">
    <name type="scientific">Yarrowia lipolytica</name>
    <name type="common">Candida lipolytica</name>
    <dbReference type="NCBI Taxonomy" id="4952"/>
    <lineage>
        <taxon>Eukaryota</taxon>
        <taxon>Fungi</taxon>
        <taxon>Dikarya</taxon>
        <taxon>Ascomycota</taxon>
        <taxon>Saccharomycotina</taxon>
        <taxon>Dipodascomycetes</taxon>
        <taxon>Dipodascales</taxon>
        <taxon>Dipodascales incertae sedis</taxon>
        <taxon>Yarrowia</taxon>
    </lineage>
</organism>
<dbReference type="SUPFAM" id="SSF47459">
    <property type="entry name" value="HLH, helix-loop-helix DNA-binding domain"/>
    <property type="match status" value="1"/>
</dbReference>
<dbReference type="PANTHER" id="PTHR46266">
    <property type="entry name" value="TRANSCRIPTION FACTOR TT8"/>
    <property type="match status" value="1"/>
</dbReference>
<evidence type="ECO:0000313" key="5">
    <source>
        <dbReference type="Proteomes" id="UP000182444"/>
    </source>
</evidence>
<feature type="region of interest" description="Disordered" evidence="1">
    <location>
        <begin position="53"/>
        <end position="309"/>
    </location>
</feature>
<feature type="compositionally biased region" description="Basic residues" evidence="1">
    <location>
        <begin position="292"/>
        <end position="307"/>
    </location>
</feature>
<dbReference type="GO" id="GO:0046983">
    <property type="term" value="F:protein dimerization activity"/>
    <property type="evidence" value="ECO:0007669"/>
    <property type="project" value="InterPro"/>
</dbReference>
<protein>
    <recommendedName>
        <fullName evidence="2">BHLH domain-containing protein</fullName>
    </recommendedName>
</protein>
<evidence type="ECO:0000259" key="2">
    <source>
        <dbReference type="PROSITE" id="PS50888"/>
    </source>
</evidence>
<dbReference type="VEuPathDB" id="FungiDB:YALI0_C03564g"/>
<feature type="compositionally biased region" description="Pro residues" evidence="1">
    <location>
        <begin position="64"/>
        <end position="75"/>
    </location>
</feature>
<sequence>MAVVSPTTGLPPAQAGPHLPPNTNTVTHTTNFTHVRSCPRVEVLGRQRSNIYGGSEVVSHNPHSRPPPPPPPPGYPHYSQHPPGNYYTHPSPTTPNTASPTHYRPHMSSPHIPSPPHSGTLHEYKKTLPSIGNMVPPMSLPPPLIDSNSSDSGASNQNKFPPPPGRRRTIIHMSPHVNTAPNSRNNSISRTNSMSRSNSISAMSSPGLPPLNQHQQVFSDSSDEDKKTAEAHEQQHHHQQHQHSEQPKRKLSSLDPLEEESPMMNPTHNSHVTHMPGHVNKKPRPDKELKKSARKTAHSAIERRRRSKMNEEFDSLKQLVPACRQSIAAEGGDAGLHKLTILQATVEYVRYLQACLDSVENGQQIYLNGPELPGKKARGSMSYSGGSNPPSNLCSPASSISGTPMMLPVGSMSPLDRFSFGTPQISGQSGSTPSMTPSMTPNMGPTATSFALPESAIKIEDTKSFEASRTLLMLGQKDKEKDRGFLKVSDLLS</sequence>
<dbReference type="InterPro" id="IPR036638">
    <property type="entry name" value="HLH_DNA-bd_sf"/>
</dbReference>
<name>A0A1D8N9I0_YARLL</name>
<dbReference type="Gene3D" id="4.10.280.10">
    <property type="entry name" value="Helix-loop-helix DNA-binding domain"/>
    <property type="match status" value="1"/>
</dbReference>
<dbReference type="SMART" id="SM00353">
    <property type="entry name" value="HLH"/>
    <property type="match status" value="1"/>
</dbReference>
<dbReference type="EMBL" id="KZ859053">
    <property type="protein sequence ID" value="RDW24034.1"/>
    <property type="molecule type" value="Genomic_DNA"/>
</dbReference>
<feature type="compositionally biased region" description="Low complexity" evidence="1">
    <location>
        <begin position="182"/>
        <end position="205"/>
    </location>
</feature>
<evidence type="ECO:0000256" key="1">
    <source>
        <dbReference type="SAM" id="MobiDB-lite"/>
    </source>
</evidence>
<dbReference type="Proteomes" id="UP000256601">
    <property type="component" value="Unassembled WGS sequence"/>
</dbReference>
<evidence type="ECO:0000313" key="4">
    <source>
        <dbReference type="EMBL" id="RDW24034.1"/>
    </source>
</evidence>
<feature type="compositionally biased region" description="Basic and acidic residues" evidence="1">
    <location>
        <begin position="224"/>
        <end position="248"/>
    </location>
</feature>
<dbReference type="AlphaFoldDB" id="A0A1D8N9I0"/>
<dbReference type="EMBL" id="CP017555">
    <property type="protein sequence ID" value="AOW02289.1"/>
    <property type="molecule type" value="Genomic_DNA"/>
</dbReference>
<feature type="domain" description="BHLH" evidence="2">
    <location>
        <begin position="293"/>
        <end position="352"/>
    </location>
</feature>
<gene>
    <name evidence="4" type="ORF">B0I71DRAFT_102000</name>
    <name evidence="3" type="ORF">YALI1_C04720g</name>
</gene>
<dbReference type="OMA" id="HNSHVTH"/>
<evidence type="ECO:0000313" key="3">
    <source>
        <dbReference type="EMBL" id="AOW02289.1"/>
    </source>
</evidence>
<dbReference type="VEuPathDB" id="FungiDB:YALI1_C04720g"/>
<dbReference type="PANTHER" id="PTHR46266:SF4">
    <property type="entry name" value="TRANSCRIPTION FACTOR TT8"/>
    <property type="match status" value="1"/>
</dbReference>
<dbReference type="KEGG" id="yli:2909907"/>
<dbReference type="GeneID" id="2909907"/>
<dbReference type="PROSITE" id="PS50888">
    <property type="entry name" value="BHLH"/>
    <property type="match status" value="1"/>
</dbReference>
<feature type="compositionally biased region" description="Polar residues" evidence="1">
    <location>
        <begin position="146"/>
        <end position="159"/>
    </location>
</feature>
<evidence type="ECO:0000313" key="6">
    <source>
        <dbReference type="Proteomes" id="UP000256601"/>
    </source>
</evidence>
<reference evidence="3 5" key="1">
    <citation type="journal article" date="2016" name="PLoS ONE">
        <title>Sequence Assembly of Yarrowia lipolytica Strain W29/CLIB89 Shows Transposable Element Diversity.</title>
        <authorList>
            <person name="Magnan C."/>
            <person name="Yu J."/>
            <person name="Chang I."/>
            <person name="Jahn E."/>
            <person name="Kanomata Y."/>
            <person name="Wu J."/>
            <person name="Zeller M."/>
            <person name="Oakes M."/>
            <person name="Baldi P."/>
            <person name="Sandmeyer S."/>
        </authorList>
    </citation>
    <scope>NUCLEOTIDE SEQUENCE [LARGE SCALE GENOMIC DNA]</scope>
    <source>
        <strain evidence="3">CLIB89</strain>
        <strain evidence="5">CLIB89(W29)</strain>
    </source>
</reference>
<dbReference type="InterPro" id="IPR011598">
    <property type="entry name" value="bHLH_dom"/>
</dbReference>
<accession>A0A1D8N9I0</accession>
<feature type="compositionally biased region" description="Low complexity" evidence="1">
    <location>
        <begin position="76"/>
        <end position="111"/>
    </location>
</feature>